<dbReference type="Pfam" id="PF16953">
    <property type="entry name" value="PRORP"/>
    <property type="match status" value="1"/>
</dbReference>
<feature type="compositionally biased region" description="Basic and acidic residues" evidence="1">
    <location>
        <begin position="456"/>
        <end position="465"/>
    </location>
</feature>
<keyword evidence="4" id="KW-1185">Reference proteome</keyword>
<accession>A0A9J6DAB9</accession>
<comment type="caution">
    <text evidence="3">The sequence shown here is derived from an EMBL/GenBank/DDBJ whole genome shotgun (WGS) entry which is preliminary data.</text>
</comment>
<dbReference type="Gene3D" id="1.25.40.10">
    <property type="entry name" value="Tetratricopeptide repeat domain"/>
    <property type="match status" value="1"/>
</dbReference>
<feature type="region of interest" description="Disordered" evidence="1">
    <location>
        <begin position="440"/>
        <end position="483"/>
    </location>
</feature>
<dbReference type="PANTHER" id="PTHR11733">
    <property type="entry name" value="ZINC METALLOPROTEASE FAMILY M13 NEPRILYSIN-RELATED"/>
    <property type="match status" value="1"/>
</dbReference>
<reference evidence="3" key="1">
    <citation type="journal article" date="2020" name="Cell">
        <title>Large-Scale Comparative Analyses of Tick Genomes Elucidate Their Genetic Diversity and Vector Capacities.</title>
        <authorList>
            <consortium name="Tick Genome and Microbiome Consortium (TIGMIC)"/>
            <person name="Jia N."/>
            <person name="Wang J."/>
            <person name="Shi W."/>
            <person name="Du L."/>
            <person name="Sun Y."/>
            <person name="Zhan W."/>
            <person name="Jiang J.F."/>
            <person name="Wang Q."/>
            <person name="Zhang B."/>
            <person name="Ji P."/>
            <person name="Bell-Sakyi L."/>
            <person name="Cui X.M."/>
            <person name="Yuan T.T."/>
            <person name="Jiang B.G."/>
            <person name="Yang W.F."/>
            <person name="Lam T.T."/>
            <person name="Chang Q.C."/>
            <person name="Ding S.J."/>
            <person name="Wang X.J."/>
            <person name="Zhu J.G."/>
            <person name="Ruan X.D."/>
            <person name="Zhao L."/>
            <person name="Wei J.T."/>
            <person name="Ye R.Z."/>
            <person name="Que T.C."/>
            <person name="Du C.H."/>
            <person name="Zhou Y.H."/>
            <person name="Cheng J.X."/>
            <person name="Dai P.F."/>
            <person name="Guo W.B."/>
            <person name="Han X.H."/>
            <person name="Huang E.J."/>
            <person name="Li L.F."/>
            <person name="Wei W."/>
            <person name="Gao Y.C."/>
            <person name="Liu J.Z."/>
            <person name="Shao H.Z."/>
            <person name="Wang X."/>
            <person name="Wang C.C."/>
            <person name="Yang T.C."/>
            <person name="Huo Q.B."/>
            <person name="Li W."/>
            <person name="Chen H.Y."/>
            <person name="Chen S.E."/>
            <person name="Zhou L.G."/>
            <person name="Ni X.B."/>
            <person name="Tian J.H."/>
            <person name="Sheng Y."/>
            <person name="Liu T."/>
            <person name="Pan Y.S."/>
            <person name="Xia L.Y."/>
            <person name="Li J."/>
            <person name="Zhao F."/>
            <person name="Cao W.C."/>
        </authorList>
    </citation>
    <scope>NUCLEOTIDE SEQUENCE</scope>
    <source>
        <strain evidence="3">Rmic-2018</strain>
    </source>
</reference>
<feature type="compositionally biased region" description="Basic and acidic residues" evidence="1">
    <location>
        <begin position="581"/>
        <end position="595"/>
    </location>
</feature>
<dbReference type="Gene3D" id="3.40.390.10">
    <property type="entry name" value="Collagenase (Catalytic Domain)"/>
    <property type="match status" value="2"/>
</dbReference>
<dbReference type="VEuPathDB" id="VectorBase:LOC119176616"/>
<reference evidence="3" key="2">
    <citation type="submission" date="2021-09" db="EMBL/GenBank/DDBJ databases">
        <authorList>
            <person name="Jia N."/>
            <person name="Wang J."/>
            <person name="Shi W."/>
            <person name="Du L."/>
            <person name="Sun Y."/>
            <person name="Zhan W."/>
            <person name="Jiang J."/>
            <person name="Wang Q."/>
            <person name="Zhang B."/>
            <person name="Ji P."/>
            <person name="Sakyi L.B."/>
            <person name="Cui X."/>
            <person name="Yuan T."/>
            <person name="Jiang B."/>
            <person name="Yang W."/>
            <person name="Lam T.T.-Y."/>
            <person name="Chang Q."/>
            <person name="Ding S."/>
            <person name="Wang X."/>
            <person name="Zhu J."/>
            <person name="Ruan X."/>
            <person name="Zhao L."/>
            <person name="Wei J."/>
            <person name="Que T."/>
            <person name="Du C."/>
            <person name="Cheng J."/>
            <person name="Dai P."/>
            <person name="Han X."/>
            <person name="Huang E."/>
            <person name="Gao Y."/>
            <person name="Liu J."/>
            <person name="Shao H."/>
            <person name="Ye R."/>
            <person name="Li L."/>
            <person name="Wei W."/>
            <person name="Wang X."/>
            <person name="Wang C."/>
            <person name="Huo Q."/>
            <person name="Li W."/>
            <person name="Guo W."/>
            <person name="Chen H."/>
            <person name="Chen S."/>
            <person name="Zhou L."/>
            <person name="Zhou L."/>
            <person name="Ni X."/>
            <person name="Tian J."/>
            <person name="Zhou Y."/>
            <person name="Sheng Y."/>
            <person name="Liu T."/>
            <person name="Pan Y."/>
            <person name="Xia L."/>
            <person name="Li J."/>
            <person name="Zhao F."/>
            <person name="Cao W."/>
        </authorList>
    </citation>
    <scope>NUCLEOTIDE SEQUENCE</scope>
    <source>
        <strain evidence="3">Rmic-2018</strain>
        <tissue evidence="3">Larvae</tissue>
    </source>
</reference>
<dbReference type="Proteomes" id="UP000821866">
    <property type="component" value="Chromosome 8"/>
</dbReference>
<dbReference type="SUPFAM" id="SSF55486">
    <property type="entry name" value="Metalloproteases ('zincins'), catalytic domain"/>
    <property type="match status" value="1"/>
</dbReference>
<dbReference type="InterPro" id="IPR000718">
    <property type="entry name" value="Peptidase_M13"/>
</dbReference>
<feature type="compositionally biased region" description="Polar residues" evidence="1">
    <location>
        <begin position="795"/>
        <end position="808"/>
    </location>
</feature>
<evidence type="ECO:0000313" key="4">
    <source>
        <dbReference type="Proteomes" id="UP000821866"/>
    </source>
</evidence>
<feature type="compositionally biased region" description="Pro residues" evidence="1">
    <location>
        <begin position="718"/>
        <end position="727"/>
    </location>
</feature>
<feature type="compositionally biased region" description="Basic and acidic residues" evidence="1">
    <location>
        <begin position="511"/>
        <end position="541"/>
    </location>
</feature>
<feature type="domain" description="PRORP" evidence="2">
    <location>
        <begin position="1779"/>
        <end position="1893"/>
    </location>
</feature>
<dbReference type="PROSITE" id="PS51885">
    <property type="entry name" value="NEPRILYSIN"/>
    <property type="match status" value="1"/>
</dbReference>
<dbReference type="Gene3D" id="3.40.50.11980">
    <property type="match status" value="1"/>
</dbReference>
<feature type="region of interest" description="Disordered" evidence="1">
    <location>
        <begin position="1"/>
        <end position="46"/>
    </location>
</feature>
<dbReference type="GO" id="GO:0016485">
    <property type="term" value="P:protein processing"/>
    <property type="evidence" value="ECO:0007669"/>
    <property type="project" value="TreeGrafter"/>
</dbReference>
<name>A0A9J6DAB9_RHIMP</name>
<dbReference type="GO" id="GO:0004222">
    <property type="term" value="F:metalloendopeptidase activity"/>
    <property type="evidence" value="ECO:0007669"/>
    <property type="project" value="InterPro"/>
</dbReference>
<feature type="compositionally biased region" description="Low complexity" evidence="1">
    <location>
        <begin position="1"/>
        <end position="11"/>
    </location>
</feature>
<proteinExistence type="predicted"/>
<feature type="region of interest" description="Disordered" evidence="1">
    <location>
        <begin position="792"/>
        <end position="814"/>
    </location>
</feature>
<dbReference type="GO" id="GO:0005886">
    <property type="term" value="C:plasma membrane"/>
    <property type="evidence" value="ECO:0007669"/>
    <property type="project" value="TreeGrafter"/>
</dbReference>
<dbReference type="InterPro" id="IPR024079">
    <property type="entry name" value="MetalloPept_cat_dom_sf"/>
</dbReference>
<sequence>MDSVSPVSPSPTDTLCTTAARRRNQQRSGSRVRKLTPPPAMQGGRYRPLCLLRNKSMQSVPEEDELLFAQMRWSPVSPSHQRHHQHYHDDCHATGLMSPRKVQYCRSPEVHEYTKESSGSYVGARIDCKIHGDVAIVNMGPDQATGLLTARVGEVGKAANFGHNNVTITAAGNQVVCSPPRENIITVLEQTKGGQQQFLQVIEDCSCFDPEPKAEPPPQPQVQTSPCRECLDEMLYYGREHDRAVSNTGGAKSPPQVRVMQESALHEIKDDHCRSVQVMEERIHTIAPGETRTTPMPRSDESNHRPVTEPAIRIITEERLIDPNAHPIKQDPSSARVQTPKEAISVTIAATQGVGGKEEPIREAAMDPSIVPVKSLSDVHIIQDFPKFNVPASVRIINSTASANKPSSIRLGQDVIPKAIPVPYEPLHVLKEERRFEGVNLIPGDEKSDSPQQVSKQERKSDHSSESPTQGKESRPSSGHELGRQLSHEHVHQMWSNNSQALVPYNENINDDDKRGQTRPSHEPGRLSRPHSREAAHHSHSYEYPWNRPQPASIHIQSRRRPAGLHINLEQPERTPSPSPDRARREKATPDKLKGLKVSERKFTAKSPLPFEPKFRPPEVLPVDTRSAPMEEVARHAWKQYSREYHRYLSNLADWNQQQQILRDQLGNLGSDSTEGGSEVGQSMASHKDTKDEEPMRIRITLSGNSLRRGRLGNAPGPSVPKEPPSKPIVCTESISLIQTIKTPDSPRCSSHIEANRQRKVRAAEEAELEASFEERPDRRVHMTPLCTDHMSFRAFNSNPPNRRTSPQVPVPRSAPMSRLVPVLPITKHYMERIDFPDNLEPSRRQMPARKTRRHMIYPILPQLQMGIPRDFLVYFLVSMATLAGIFAAIGLFSKHERSFTERVTQNAPVAMPLPNDSHSLFVGRNRRTGPMNLNVCKNTDCQKEGRYLSSHLSWEVEPCADFFRFTCNRPGPAPLRMLEQSAASELRRKSKNEEIMPLKQLHDRCMKAEGRNWHQLQAALALLSLDGWPFQNSQNLSHDLIWEIAATLERRVGVSSLLGVSVHPRSKVVVLSKVKVWPESQDKLMKAHFAKYVKVLHSASDNIEERFTEVRNFARKLDSLPDDEPKKHSLSNASPYNHFISLLGLGEDSYQREVLYSKQLASHLKREVNDIEPHTVLNYQGLLAAEKMGPLLPNAKAGEEGCWRLVQDALPELFLYAVYRTKSSVLKRSANITENIRNHVILYVNSASWMDATLRQQAVERLRKLHVFAFVPGWFSDTERVHAEFSRLPHPSMDNGPLAYIALKEYTHGRRLHGKAWPLPPDSTQCAFDDTRHTVYVPLLATNLTKVQSAPLLLARLPRLGVQLAACLMHAVTAEAAHWWGERSLRKLEPLLKCVDSQSAITEPSTQGIVLNHMAALAPAHSVYSSRLRKEAAQSHEYRLEHAENITMEQMFFIQFAAARCHGPAQLVNVPLKNYELFRRAFGCHPGTRMSPAKTCRFWARKAVPQVTARSPYTRAASSACQTTQSWSASLSLNGVARRADKLYAKVVEYAAGRPLSPSDWERFERQHNPDMRPPFRGQLMSCLASRREHEMAHSLLEYAEGVAGGVTRTMLGHYLALCSTEQRADACLRRILESSGGLLDSLTRNLVVKSLCQTPLWKRAMELLDEPEAAPEPINAAAVACFQHHDFSAAWDCLERLRRSQQLLRVFPSTMEACLEAARTLAQSGDYLDEGRQLVDHLLACLATVSHGPLPTSLALNVSSFYKDTAQPGWSSGPAKISRAGLCNRCNRQLEMHGLSDTEWEELRRGVMERCLVGDDPYLGSNPRELAKFQDFLERAPAYNVVLDGLNVALAKGNANQRDRAQQLLKAVHHYAVNEKRIVLLVGHKHMLQWPAEVMDRV</sequence>
<evidence type="ECO:0000259" key="2">
    <source>
        <dbReference type="Pfam" id="PF16953"/>
    </source>
</evidence>
<feature type="region of interest" description="Disordered" evidence="1">
    <location>
        <begin position="565"/>
        <end position="595"/>
    </location>
</feature>
<organism evidence="3 4">
    <name type="scientific">Rhipicephalus microplus</name>
    <name type="common">Cattle tick</name>
    <name type="synonym">Boophilus microplus</name>
    <dbReference type="NCBI Taxonomy" id="6941"/>
    <lineage>
        <taxon>Eukaryota</taxon>
        <taxon>Metazoa</taxon>
        <taxon>Ecdysozoa</taxon>
        <taxon>Arthropoda</taxon>
        <taxon>Chelicerata</taxon>
        <taxon>Arachnida</taxon>
        <taxon>Acari</taxon>
        <taxon>Parasitiformes</taxon>
        <taxon>Ixodida</taxon>
        <taxon>Ixodoidea</taxon>
        <taxon>Ixodidae</taxon>
        <taxon>Rhipicephalinae</taxon>
        <taxon>Rhipicephalus</taxon>
        <taxon>Boophilus</taxon>
    </lineage>
</organism>
<feature type="compositionally biased region" description="Polar residues" evidence="1">
    <location>
        <begin position="667"/>
        <end position="685"/>
    </location>
</feature>
<dbReference type="InterPro" id="IPR042089">
    <property type="entry name" value="Peptidase_M13_dom_2"/>
</dbReference>
<protein>
    <recommendedName>
        <fullName evidence="2">PRORP domain-containing protein</fullName>
    </recommendedName>
</protein>
<dbReference type="VEuPathDB" id="VectorBase:LOC119187677"/>
<feature type="region of interest" description="Disordered" evidence="1">
    <location>
        <begin position="667"/>
        <end position="693"/>
    </location>
</feature>
<dbReference type="PANTHER" id="PTHR11733:SF241">
    <property type="entry name" value="GH26575P-RELATED"/>
    <property type="match status" value="1"/>
</dbReference>
<evidence type="ECO:0000313" key="3">
    <source>
        <dbReference type="EMBL" id="KAH8018790.1"/>
    </source>
</evidence>
<gene>
    <name evidence="3" type="ORF">HPB51_012180</name>
</gene>
<evidence type="ECO:0000256" key="1">
    <source>
        <dbReference type="SAM" id="MobiDB-lite"/>
    </source>
</evidence>
<dbReference type="EMBL" id="JABSTU010000010">
    <property type="protein sequence ID" value="KAH8018790.1"/>
    <property type="molecule type" value="Genomic_DNA"/>
</dbReference>
<feature type="region of interest" description="Disordered" evidence="1">
    <location>
        <begin position="505"/>
        <end position="549"/>
    </location>
</feature>
<dbReference type="Gene3D" id="1.10.1380.10">
    <property type="entry name" value="Neutral endopeptidase , domain2"/>
    <property type="match status" value="1"/>
</dbReference>
<feature type="region of interest" description="Disordered" evidence="1">
    <location>
        <begin position="707"/>
        <end position="727"/>
    </location>
</feature>
<dbReference type="InterPro" id="IPR031595">
    <property type="entry name" value="PRORP_C"/>
</dbReference>
<dbReference type="InterPro" id="IPR011990">
    <property type="entry name" value="TPR-like_helical_dom_sf"/>
</dbReference>
<feature type="compositionally biased region" description="Basic residues" evidence="1">
    <location>
        <begin position="20"/>
        <end position="34"/>
    </location>
</feature>